<evidence type="ECO:0000256" key="4">
    <source>
        <dbReference type="ARBA" id="ARBA00025955"/>
    </source>
</evidence>
<comment type="function">
    <text evidence="3">Increases viral DNA accumulation. Enhances infectivity and symptom expression.</text>
</comment>
<dbReference type="EMBL" id="MK951969">
    <property type="protein sequence ID" value="QFR36380.1"/>
    <property type="molecule type" value="Genomic_DNA"/>
</dbReference>
<dbReference type="KEGG" id="vg:65102090"/>
<evidence type="ECO:0000256" key="2">
    <source>
        <dbReference type="ARBA" id="ARBA00022581"/>
    </source>
</evidence>
<dbReference type="EMBL" id="MK951971">
    <property type="protein sequence ID" value="QFR36392.1"/>
    <property type="molecule type" value="Genomic_DNA"/>
</dbReference>
<reference evidence="6" key="1">
    <citation type="submission" date="2018-07" db="EMBL/GenBank/DDBJ databases">
        <authorList>
            <person name="Wang Y."/>
            <person name="Zhang Z."/>
            <person name="Qiao Q."/>
            <person name="Qin Y."/>
            <person name="Zhang D."/>
            <person name="Wang S."/>
            <person name="Tian Y."/>
            <person name="Zhao F."/>
        </authorList>
    </citation>
    <scope>NUCLEOTIDE SEQUENCE [LARGE SCALE GENOMIC DNA]</scope>
    <source>
        <strain evidence="6">Hubei22-2017</strain>
    </source>
</reference>
<name>A0A345GSG1_9GEMI</name>
<keyword evidence="2 5" id="KW-0945">Host-virus interaction</keyword>
<dbReference type="EMBL" id="MK951970">
    <property type="protein sequence ID" value="QFR36386.1"/>
    <property type="molecule type" value="Genomic_DNA"/>
</dbReference>
<accession>A0A345GSG1</accession>
<evidence type="ECO:0000313" key="6">
    <source>
        <dbReference type="EMBL" id="AXG65535.1"/>
    </source>
</evidence>
<evidence type="ECO:0000313" key="11">
    <source>
        <dbReference type="Proteomes" id="UP000502532"/>
    </source>
</evidence>
<dbReference type="EMBL" id="MH577011">
    <property type="protein sequence ID" value="AXG65535.1"/>
    <property type="molecule type" value="Genomic_DNA"/>
</dbReference>
<organism evidence="6">
    <name type="scientific">Sweet potato leaf curl Hubei virus</name>
    <dbReference type="NCBI Taxonomy" id="2282485"/>
    <lineage>
        <taxon>Viruses</taxon>
        <taxon>Monodnaviria</taxon>
        <taxon>Shotokuvirae</taxon>
        <taxon>Cressdnaviricota</taxon>
        <taxon>Repensiviricetes</taxon>
        <taxon>Geplafuvirales</taxon>
        <taxon>Geminiviridae</taxon>
        <taxon>Begomovirus</taxon>
        <taxon>Begomovirus ipomoeahubeiense</taxon>
    </lineage>
</organism>
<proteinExistence type="inferred from homology"/>
<evidence type="ECO:0000313" key="7">
    <source>
        <dbReference type="EMBL" id="QFR36380.1"/>
    </source>
</evidence>
<evidence type="ECO:0000313" key="9">
    <source>
        <dbReference type="EMBL" id="QFR36392.1"/>
    </source>
</evidence>
<keyword evidence="11" id="KW-1185">Reference proteome</keyword>
<dbReference type="Proteomes" id="UP000502532">
    <property type="component" value="Segment"/>
</dbReference>
<evidence type="ECO:0000256" key="5">
    <source>
        <dbReference type="RuleBase" id="RU363029"/>
    </source>
</evidence>
<comment type="similarity">
    <text evidence="1 5">Belongs to the geminiviridae replication enhancer protein family.</text>
</comment>
<dbReference type="Pfam" id="PF01407">
    <property type="entry name" value="Gemini_AL3"/>
    <property type="match status" value="1"/>
</dbReference>
<comment type="subunit">
    <text evidence="4 5">Homooligomer. Interacts with the replication-associated protein (REP). Interacts with host proliferating cell nuclear antigen (PCNA). Interacts with host retinoblastoma-related protein 1 (RBR1), and may thereby deregulate the host cell cycle. Oligomerization and interaction with PCNA are necessary for optimal replication enhancement.</text>
</comment>
<dbReference type="GO" id="GO:0016032">
    <property type="term" value="P:viral process"/>
    <property type="evidence" value="ECO:0007669"/>
    <property type="project" value="InterPro"/>
</dbReference>
<evidence type="ECO:0000313" key="8">
    <source>
        <dbReference type="EMBL" id="QFR36386.1"/>
    </source>
</evidence>
<protein>
    <recommendedName>
        <fullName evidence="5">Replication enhancer</fullName>
        <shortName evidence="5">REn</shortName>
    </recommendedName>
</protein>
<evidence type="ECO:0000256" key="1">
    <source>
        <dbReference type="ARBA" id="ARBA00009424"/>
    </source>
</evidence>
<dbReference type="GeneID" id="65102090"/>
<dbReference type="InterPro" id="IPR000657">
    <property type="entry name" value="Gemini_AL3"/>
</dbReference>
<dbReference type="EMBL" id="MK951972">
    <property type="protein sequence ID" value="QFR36398.1"/>
    <property type="molecule type" value="Genomic_DNA"/>
</dbReference>
<dbReference type="RefSeq" id="YP_010086850.1">
    <property type="nucleotide sequence ID" value="NC_055494.1"/>
</dbReference>
<reference evidence="7" key="2">
    <citation type="submission" date="2019-05" db="EMBL/GenBank/DDBJ databases">
        <title>Diversity of sweet potato viruses in China.</title>
        <authorList>
            <person name="Wang Y."/>
            <person name="Zhang Z."/>
            <person name="Qiao Q."/>
            <person name="Qin Y."/>
            <person name="Zhang D."/>
            <person name="Wang S."/>
            <person name="Tian Y."/>
            <person name="Zhao F."/>
        </authorList>
    </citation>
    <scope>NUCLEOTIDE SEQUENCE</scope>
    <source>
        <strain evidence="10">Hebei20-2017</strain>
        <strain evidence="8">Hubei25-2017</strain>
        <strain evidence="9">Hubei28-2017</strain>
        <strain evidence="7">Yunnan7-2018</strain>
    </source>
</reference>
<evidence type="ECO:0000256" key="3">
    <source>
        <dbReference type="ARBA" id="ARBA00025603"/>
    </source>
</evidence>
<sequence length="140" mass="15992">MDSRTGALLSLVQTGRAVEFDSNPMSAGRTAPFHLRVMYIHTSSSGKQIMKVQLQLNHSPRRSIGYQKIFLQFRIIHGHPNFVIHSLISRLKWRICDNLASIGFLSLSTLVMAIWQLKNVSWIHDIDVIDCKDSIQTLLY</sequence>
<evidence type="ECO:0000313" key="10">
    <source>
        <dbReference type="EMBL" id="QFR36398.1"/>
    </source>
</evidence>